<dbReference type="Proteomes" id="UP000184171">
    <property type="component" value="Unassembled WGS sequence"/>
</dbReference>
<name>A0A1M6I0S9_MALRU</name>
<keyword evidence="4" id="KW-1185">Reference proteome</keyword>
<dbReference type="Gene3D" id="1.10.530.10">
    <property type="match status" value="1"/>
</dbReference>
<dbReference type="GO" id="GO:0008933">
    <property type="term" value="F:peptidoglycan lytic transglycosylase activity"/>
    <property type="evidence" value="ECO:0007669"/>
    <property type="project" value="InterPro"/>
</dbReference>
<dbReference type="Pfam" id="PF01464">
    <property type="entry name" value="SLT"/>
    <property type="match status" value="1"/>
</dbReference>
<dbReference type="OrthoDB" id="9781970at2"/>
<dbReference type="AlphaFoldDB" id="A0A1M6I0S9"/>
<dbReference type="EMBL" id="FQZT01000006">
    <property type="protein sequence ID" value="SHJ28015.1"/>
    <property type="molecule type" value="Genomic_DNA"/>
</dbReference>
<dbReference type="GO" id="GO:0016020">
    <property type="term" value="C:membrane"/>
    <property type="evidence" value="ECO:0007669"/>
    <property type="project" value="InterPro"/>
</dbReference>
<evidence type="ECO:0000256" key="1">
    <source>
        <dbReference type="ARBA" id="ARBA00007734"/>
    </source>
</evidence>
<accession>A0A1M6I0S9</accession>
<dbReference type="PANTHER" id="PTHR37423:SF2">
    <property type="entry name" value="MEMBRANE-BOUND LYTIC MUREIN TRANSGLYCOSYLASE C"/>
    <property type="match status" value="1"/>
</dbReference>
<dbReference type="InterPro" id="IPR008258">
    <property type="entry name" value="Transglycosylase_SLT_dom_1"/>
</dbReference>
<proteinExistence type="inferred from homology"/>
<evidence type="ECO:0000313" key="4">
    <source>
        <dbReference type="Proteomes" id="UP000184171"/>
    </source>
</evidence>
<dbReference type="PANTHER" id="PTHR37423">
    <property type="entry name" value="SOLUBLE LYTIC MUREIN TRANSGLYCOSYLASE-RELATED"/>
    <property type="match status" value="1"/>
</dbReference>
<dbReference type="PROSITE" id="PS00922">
    <property type="entry name" value="TRANSGLYCOSYLASE"/>
    <property type="match status" value="1"/>
</dbReference>
<dbReference type="InterPro" id="IPR023346">
    <property type="entry name" value="Lysozyme-like_dom_sf"/>
</dbReference>
<feature type="domain" description="Transglycosylase SLT" evidence="2">
    <location>
        <begin position="119"/>
        <end position="225"/>
    </location>
</feature>
<dbReference type="InterPro" id="IPR000189">
    <property type="entry name" value="Transglyc_AS"/>
</dbReference>
<gene>
    <name evidence="3" type="ORF">SAMN02745165_01959</name>
</gene>
<dbReference type="SUPFAM" id="SSF53955">
    <property type="entry name" value="Lysozyme-like"/>
    <property type="match status" value="1"/>
</dbReference>
<dbReference type="GO" id="GO:0000270">
    <property type="term" value="P:peptidoglycan metabolic process"/>
    <property type="evidence" value="ECO:0007669"/>
    <property type="project" value="InterPro"/>
</dbReference>
<dbReference type="STRING" id="1122189.SAMN02745165_01959"/>
<evidence type="ECO:0000259" key="2">
    <source>
        <dbReference type="Pfam" id="PF01464"/>
    </source>
</evidence>
<reference evidence="3 4" key="1">
    <citation type="submission" date="2016-11" db="EMBL/GenBank/DDBJ databases">
        <authorList>
            <person name="Jaros S."/>
            <person name="Januszkiewicz K."/>
            <person name="Wedrychowicz H."/>
        </authorList>
    </citation>
    <scope>NUCLEOTIDE SEQUENCE [LARGE SCALE GENOMIC DNA]</scope>
    <source>
        <strain evidence="3 4">DSM 5091</strain>
    </source>
</reference>
<comment type="similarity">
    <text evidence="1">Belongs to the transglycosylase Slt family.</text>
</comment>
<protein>
    <submittedName>
        <fullName evidence="3">Soluble lytic murein transglycosylase</fullName>
    </submittedName>
</protein>
<evidence type="ECO:0000313" key="3">
    <source>
        <dbReference type="EMBL" id="SHJ28015.1"/>
    </source>
</evidence>
<sequence length="238" mass="25880">MSIDPLQSLLPSTQLKPLNQVGRDETTNTGFAELLDAAGQVKAGVAKAQELMELAQMQLLQGLFDTKEEAGKNDDLLSRLSTAGFSLRAAPQVQQADRVYRQLQPSLQNPPERAEIESMIERVAQQVSLAPELIRSVVAAESNFQPQAISPVGAQGLMQLMPATAAELGVEDSFDPQQNLLGGSRYLKQLLDKYDGDLDKALAAYNWGQGNVDRKGLQQMPEETRDYLVKVKAGLSTG</sequence>
<organism evidence="3 4">
    <name type="scientific">Malonomonas rubra DSM 5091</name>
    <dbReference type="NCBI Taxonomy" id="1122189"/>
    <lineage>
        <taxon>Bacteria</taxon>
        <taxon>Pseudomonadati</taxon>
        <taxon>Thermodesulfobacteriota</taxon>
        <taxon>Desulfuromonadia</taxon>
        <taxon>Desulfuromonadales</taxon>
        <taxon>Geopsychrobacteraceae</taxon>
        <taxon>Malonomonas</taxon>
    </lineage>
</organism>
<dbReference type="RefSeq" id="WP_072908362.1">
    <property type="nucleotide sequence ID" value="NZ_FQZT01000006.1"/>
</dbReference>
<dbReference type="CDD" id="cd00254">
    <property type="entry name" value="LT-like"/>
    <property type="match status" value="1"/>
</dbReference>